<protein>
    <recommendedName>
        <fullName evidence="7">Pseudouridine synthase</fullName>
        <ecNumber evidence="7">5.4.99.-</ecNumber>
    </recommendedName>
</protein>
<evidence type="ECO:0000259" key="8">
    <source>
        <dbReference type="Pfam" id="PF00849"/>
    </source>
</evidence>
<evidence type="ECO:0000256" key="2">
    <source>
        <dbReference type="ARBA" id="ARBA00022884"/>
    </source>
</evidence>
<dbReference type="PANTHER" id="PTHR47683">
    <property type="entry name" value="PSEUDOURIDINE SYNTHASE FAMILY PROTEIN-RELATED"/>
    <property type="match status" value="1"/>
</dbReference>
<dbReference type="InterPro" id="IPR020103">
    <property type="entry name" value="PsdUridine_synth_cat_dom_sf"/>
</dbReference>
<dbReference type="Gene3D" id="3.30.70.580">
    <property type="entry name" value="Pseudouridine synthase I, catalytic domain, N-terminal subdomain"/>
    <property type="match status" value="1"/>
</dbReference>
<dbReference type="SUPFAM" id="SSF55174">
    <property type="entry name" value="Alpha-L RNA-binding motif"/>
    <property type="match status" value="1"/>
</dbReference>
<dbReference type="InterPro" id="IPR020094">
    <property type="entry name" value="TruA/RsuA/RluB/E/F_N"/>
</dbReference>
<name>A0A3C1KLJ9_9GAMM</name>
<evidence type="ECO:0000256" key="7">
    <source>
        <dbReference type="RuleBase" id="RU003887"/>
    </source>
</evidence>
<evidence type="ECO:0000256" key="3">
    <source>
        <dbReference type="ARBA" id="ARBA00023235"/>
    </source>
</evidence>
<dbReference type="InterPro" id="IPR042092">
    <property type="entry name" value="PsdUridine_s_RsuA/RluB/E/F_cat"/>
</dbReference>
<dbReference type="InterPro" id="IPR018496">
    <property type="entry name" value="PsdUridine_synth_RsuA/RluB_CS"/>
</dbReference>
<dbReference type="Gene3D" id="3.10.290.10">
    <property type="entry name" value="RNA-binding S4 domain"/>
    <property type="match status" value="1"/>
</dbReference>
<dbReference type="Proteomes" id="UP000259273">
    <property type="component" value="Unassembled WGS sequence"/>
</dbReference>
<accession>A0A3C1KLJ9</accession>
<dbReference type="GO" id="GO:0160136">
    <property type="term" value="F:16S rRNA pseudouridine(516) synthase activity"/>
    <property type="evidence" value="ECO:0007669"/>
    <property type="project" value="UniProtKB-EC"/>
</dbReference>
<gene>
    <name evidence="9" type="ORF">DCP75_07420</name>
</gene>
<dbReference type="GO" id="GO:0006364">
    <property type="term" value="P:rRNA processing"/>
    <property type="evidence" value="ECO:0007669"/>
    <property type="project" value="UniProtKB-ARBA"/>
</dbReference>
<evidence type="ECO:0000256" key="4">
    <source>
        <dbReference type="ARBA" id="ARBA00036749"/>
    </source>
</evidence>
<comment type="function">
    <text evidence="5">Responsible for synthesis of pseudouridine from uracil-516 in 16S ribosomal RNA.</text>
</comment>
<organism evidence="9 10">
    <name type="scientific">Haliea salexigens</name>
    <dbReference type="NCBI Taxonomy" id="287487"/>
    <lineage>
        <taxon>Bacteria</taxon>
        <taxon>Pseudomonadati</taxon>
        <taxon>Pseudomonadota</taxon>
        <taxon>Gammaproteobacteria</taxon>
        <taxon>Cellvibrionales</taxon>
        <taxon>Halieaceae</taxon>
        <taxon>Haliea</taxon>
    </lineage>
</organism>
<evidence type="ECO:0000313" key="10">
    <source>
        <dbReference type="Proteomes" id="UP000259273"/>
    </source>
</evidence>
<dbReference type="EMBL" id="DMND01000103">
    <property type="protein sequence ID" value="HAN27535.1"/>
    <property type="molecule type" value="Genomic_DNA"/>
</dbReference>
<dbReference type="Pfam" id="PF00849">
    <property type="entry name" value="PseudoU_synth_2"/>
    <property type="match status" value="1"/>
</dbReference>
<dbReference type="PROSITE" id="PS50889">
    <property type="entry name" value="S4"/>
    <property type="match status" value="1"/>
</dbReference>
<keyword evidence="3 7" id="KW-0413">Isomerase</keyword>
<dbReference type="InterPro" id="IPR000748">
    <property type="entry name" value="PsdUridine_synth_RsuA/RluB/E/F"/>
</dbReference>
<dbReference type="GO" id="GO:0001522">
    <property type="term" value="P:pseudouridine synthesis"/>
    <property type="evidence" value="ECO:0007669"/>
    <property type="project" value="InterPro"/>
</dbReference>
<feature type="domain" description="Pseudouridine synthase RsuA/RluA-like" evidence="8">
    <location>
        <begin position="66"/>
        <end position="194"/>
    </location>
</feature>
<dbReference type="AlphaFoldDB" id="A0A3C1KLJ9"/>
<evidence type="ECO:0000313" key="9">
    <source>
        <dbReference type="EMBL" id="HAN27535.1"/>
    </source>
</evidence>
<dbReference type="SUPFAM" id="SSF55120">
    <property type="entry name" value="Pseudouridine synthase"/>
    <property type="match status" value="1"/>
</dbReference>
<evidence type="ECO:0000256" key="5">
    <source>
        <dbReference type="ARBA" id="ARBA00037590"/>
    </source>
</evidence>
<dbReference type="NCBIfam" id="TIGR00093">
    <property type="entry name" value="pseudouridine synthase"/>
    <property type="match status" value="1"/>
</dbReference>
<comment type="similarity">
    <text evidence="1 7">Belongs to the pseudouridine synthase RsuA family.</text>
</comment>
<comment type="catalytic activity">
    <reaction evidence="4">
        <text>uridine(516) in 16S rRNA = pseudouridine(516) in 16S rRNA</text>
        <dbReference type="Rhea" id="RHEA:38867"/>
        <dbReference type="Rhea" id="RHEA-COMP:10089"/>
        <dbReference type="Rhea" id="RHEA-COMP:10090"/>
        <dbReference type="ChEBI" id="CHEBI:65314"/>
        <dbReference type="ChEBI" id="CHEBI:65315"/>
        <dbReference type="EC" id="5.4.99.19"/>
    </reaction>
</comment>
<proteinExistence type="inferred from homology"/>
<reference evidence="9 10" key="1">
    <citation type="journal article" date="2018" name="Nat. Biotechnol.">
        <title>A standardized bacterial taxonomy based on genome phylogeny substantially revises the tree of life.</title>
        <authorList>
            <person name="Parks D.H."/>
            <person name="Chuvochina M."/>
            <person name="Waite D.W."/>
            <person name="Rinke C."/>
            <person name="Skarshewski A."/>
            <person name="Chaumeil P.A."/>
            <person name="Hugenholtz P."/>
        </authorList>
    </citation>
    <scope>NUCLEOTIDE SEQUENCE [LARGE SCALE GENOMIC DNA]</scope>
    <source>
        <strain evidence="9">UBA9158</strain>
    </source>
</reference>
<dbReference type="PROSITE" id="PS01149">
    <property type="entry name" value="PSI_RSU"/>
    <property type="match status" value="1"/>
</dbReference>
<dbReference type="EC" id="5.4.99.-" evidence="7"/>
<dbReference type="InterPro" id="IPR036986">
    <property type="entry name" value="S4_RNA-bd_sf"/>
</dbReference>
<comment type="caution">
    <text evidence="9">The sequence shown here is derived from an EMBL/GenBank/DDBJ whole genome shotgun (WGS) entry which is preliminary data.</text>
</comment>
<dbReference type="InterPro" id="IPR006145">
    <property type="entry name" value="PsdUridine_synth_RsuA/RluA"/>
</dbReference>
<sequence length="236" mass="26359">MKSSTTRLDRFISKHSAFSMADVRLLIAQGRILLDNVTARSIHEPVTKFTRVDLDGVCLRNAASVYLALHKPAGVVSATKDSKHPTVLDLLQHPQKEELHIAGRLDFNTTGLVLLTNDGKWSRSLSSPESRVAKVYEVCVAKPLTEQYITVFRAGIYFAHENITTLPAQLEILSKYRCRLSLVEGKYHQVKRMFGYFENKVLSLHRVSVGPVSLGKLQPGASRRLTALELAQTGYK</sequence>
<dbReference type="InterPro" id="IPR050343">
    <property type="entry name" value="RsuA_PseudoU_synthase"/>
</dbReference>
<evidence type="ECO:0000256" key="6">
    <source>
        <dbReference type="PROSITE-ProRule" id="PRU00182"/>
    </source>
</evidence>
<dbReference type="GO" id="GO:0003723">
    <property type="term" value="F:RNA binding"/>
    <property type="evidence" value="ECO:0007669"/>
    <property type="project" value="UniProtKB-KW"/>
</dbReference>
<evidence type="ECO:0000256" key="1">
    <source>
        <dbReference type="ARBA" id="ARBA00008348"/>
    </source>
</evidence>
<keyword evidence="2 6" id="KW-0694">RNA-binding</keyword>
<dbReference type="STRING" id="1121937.GCA_000423125_02894"/>
<dbReference type="CDD" id="cd02553">
    <property type="entry name" value="PseudoU_synth_RsuA"/>
    <property type="match status" value="1"/>
</dbReference>
<dbReference type="Gene3D" id="3.30.70.1560">
    <property type="entry name" value="Alpha-L RNA-binding motif"/>
    <property type="match status" value="1"/>
</dbReference>
<dbReference type="PANTHER" id="PTHR47683:SF4">
    <property type="entry name" value="PSEUDOURIDINE SYNTHASE"/>
    <property type="match status" value="1"/>
</dbReference>